<keyword evidence="2" id="KW-0378">Hydrolase</keyword>
<evidence type="ECO:0000256" key="1">
    <source>
        <dbReference type="ARBA" id="ARBA00022722"/>
    </source>
</evidence>
<dbReference type="InterPro" id="IPR036397">
    <property type="entry name" value="RNaseH_sf"/>
</dbReference>
<dbReference type="SUPFAM" id="SSF53098">
    <property type="entry name" value="Ribonuclease H-like"/>
    <property type="match status" value="1"/>
</dbReference>
<dbReference type="Proteomes" id="UP000694388">
    <property type="component" value="Unplaced"/>
</dbReference>
<reference evidence="3" key="1">
    <citation type="submission" date="2025-08" db="UniProtKB">
        <authorList>
            <consortium name="Ensembl"/>
        </authorList>
    </citation>
    <scope>IDENTIFICATION</scope>
</reference>
<dbReference type="GO" id="GO:0005634">
    <property type="term" value="C:nucleus"/>
    <property type="evidence" value="ECO:0007669"/>
    <property type="project" value="TreeGrafter"/>
</dbReference>
<dbReference type="InterPro" id="IPR047021">
    <property type="entry name" value="REXO1/3/4-like"/>
</dbReference>
<dbReference type="Gene3D" id="3.30.420.10">
    <property type="entry name" value="Ribonuclease H-like superfamily/Ribonuclease H"/>
    <property type="match status" value="1"/>
</dbReference>
<dbReference type="GO" id="GO:0003676">
    <property type="term" value="F:nucleic acid binding"/>
    <property type="evidence" value="ECO:0007669"/>
    <property type="project" value="InterPro"/>
</dbReference>
<dbReference type="AlphaFoldDB" id="A0A8C4N3H9"/>
<dbReference type="Ensembl" id="ENSEBUT00000000628.1">
    <property type="protein sequence ID" value="ENSEBUP00000000334.1"/>
    <property type="gene ID" value="ENSEBUG00000000513.1"/>
</dbReference>
<dbReference type="InterPro" id="IPR012337">
    <property type="entry name" value="RNaseH-like_sf"/>
</dbReference>
<sequence>MAGVDLLSRELALDCEMVGGGFQGQYNLLARVSLVCRHGNVTYDTLVQPDEEITAWRSQITGFNKQSLLEGRSEIQLLAQNNCLPCFLNLIFVPLQHCEKDVAFSFWFLVCR</sequence>
<keyword evidence="1" id="KW-0540">Nuclease</keyword>
<evidence type="ECO:0000313" key="3">
    <source>
        <dbReference type="Ensembl" id="ENSEBUP00000000334.1"/>
    </source>
</evidence>
<proteinExistence type="predicted"/>
<name>A0A8C4N3H9_EPTBU</name>
<dbReference type="PANTHER" id="PTHR12801:SF45">
    <property type="entry name" value="RNA EXONUCLEASE 4"/>
    <property type="match status" value="1"/>
</dbReference>
<organism evidence="3 4">
    <name type="scientific">Eptatretus burgeri</name>
    <name type="common">Inshore hagfish</name>
    <dbReference type="NCBI Taxonomy" id="7764"/>
    <lineage>
        <taxon>Eukaryota</taxon>
        <taxon>Metazoa</taxon>
        <taxon>Chordata</taxon>
        <taxon>Craniata</taxon>
        <taxon>Vertebrata</taxon>
        <taxon>Cyclostomata</taxon>
        <taxon>Myxini</taxon>
        <taxon>Myxiniformes</taxon>
        <taxon>Myxinidae</taxon>
        <taxon>Eptatretinae</taxon>
        <taxon>Eptatretus</taxon>
    </lineage>
</organism>
<dbReference type="PANTHER" id="PTHR12801">
    <property type="entry name" value="RNA EXONUCLEASE REXO1 / RECO3 FAMILY MEMBER-RELATED"/>
    <property type="match status" value="1"/>
</dbReference>
<reference evidence="3" key="2">
    <citation type="submission" date="2025-09" db="UniProtKB">
        <authorList>
            <consortium name="Ensembl"/>
        </authorList>
    </citation>
    <scope>IDENTIFICATION</scope>
</reference>
<evidence type="ECO:0000256" key="2">
    <source>
        <dbReference type="ARBA" id="ARBA00022801"/>
    </source>
</evidence>
<keyword evidence="4" id="KW-1185">Reference proteome</keyword>
<dbReference type="GO" id="GO:0004527">
    <property type="term" value="F:exonuclease activity"/>
    <property type="evidence" value="ECO:0007669"/>
    <property type="project" value="InterPro"/>
</dbReference>
<evidence type="ECO:0000313" key="4">
    <source>
        <dbReference type="Proteomes" id="UP000694388"/>
    </source>
</evidence>
<accession>A0A8C4N3H9</accession>
<protein>
    <submittedName>
        <fullName evidence="3">Uncharacterized protein</fullName>
    </submittedName>
</protein>